<gene>
    <name evidence="1" type="ordered locus">Rahaq_2433</name>
</gene>
<sequence length="51" mass="6304">MTCVIELNESEYFYLPESHHFYSKRTFTKKKILKERADLRRIGKFLGRLYF</sequence>
<dbReference type="HOGENOM" id="CLU_3102959_0_0_6"/>
<evidence type="ECO:0000313" key="1">
    <source>
        <dbReference type="EMBL" id="ADW74040.1"/>
    </source>
</evidence>
<dbReference type="eggNOG" id="ENOG50302IQ">
    <property type="taxonomic scope" value="Bacteria"/>
</dbReference>
<reference evidence="2" key="1">
    <citation type="submission" date="2011-01" db="EMBL/GenBank/DDBJ databases">
        <title>Complete sequence of chromosome of Rahnella sp. Y9602.</title>
        <authorList>
            <consortium name="US DOE Joint Genome Institute"/>
            <person name="Lucas S."/>
            <person name="Copeland A."/>
            <person name="Lapidus A."/>
            <person name="Cheng J.-F."/>
            <person name="Goodwin L."/>
            <person name="Pitluck S."/>
            <person name="Lu M."/>
            <person name="Detter J.C."/>
            <person name="Han C."/>
            <person name="Tapia R."/>
            <person name="Land M."/>
            <person name="Hauser L."/>
            <person name="Kyrpides N."/>
            <person name="Ivanova N."/>
            <person name="Ovchinnikova G."/>
            <person name="Pagani I."/>
            <person name="Sobecky P.A."/>
            <person name="Martinez R.J."/>
            <person name="Woyke T."/>
        </authorList>
    </citation>
    <scope>NUCLEOTIDE SEQUENCE [LARGE SCALE GENOMIC DNA]</scope>
    <source>
        <strain evidence="2">Y9602</strain>
    </source>
</reference>
<evidence type="ECO:0000313" key="2">
    <source>
        <dbReference type="Proteomes" id="UP000007257"/>
    </source>
</evidence>
<dbReference type="Proteomes" id="UP000007257">
    <property type="component" value="Chromosome"/>
</dbReference>
<name>A0A0H3FD38_RAHSY</name>
<accession>A0A0H3FD38</accession>
<protein>
    <submittedName>
        <fullName evidence="1">Uncharacterized protein</fullName>
    </submittedName>
</protein>
<dbReference type="KEGG" id="rah:Rahaq_2433"/>
<reference evidence="1 2" key="2">
    <citation type="journal article" date="2012" name="J. Bacteriol.">
        <title>Complete Genome Sequence of Rahnella sp. Strain Y9602, a Gammaproteobacterium Isolate from Metal- and Radionuclide-Contaminated Soil.</title>
        <authorList>
            <person name="Martinez R.J."/>
            <person name="Bruce D."/>
            <person name="Detter C."/>
            <person name="Goodwin L.A."/>
            <person name="Han J."/>
            <person name="Han C.S."/>
            <person name="Held B."/>
            <person name="Land M.L."/>
            <person name="Mikhailova N."/>
            <person name="Nolan M."/>
            <person name="Pennacchio L."/>
            <person name="Pitluck S."/>
            <person name="Tapia R."/>
            <person name="Woyke T."/>
            <person name="Sobecky P.A."/>
        </authorList>
    </citation>
    <scope>NUCLEOTIDE SEQUENCE [LARGE SCALE GENOMIC DNA]</scope>
    <source>
        <strain evidence="1 2">Y9602</strain>
    </source>
</reference>
<dbReference type="EMBL" id="CP002505">
    <property type="protein sequence ID" value="ADW74040.1"/>
    <property type="molecule type" value="Genomic_DNA"/>
</dbReference>
<dbReference type="AlphaFoldDB" id="A0A0H3FD38"/>
<organism evidence="1 2">
    <name type="scientific">Rahnella sp. (strain Y9602)</name>
    <dbReference type="NCBI Taxonomy" id="2703885"/>
    <lineage>
        <taxon>Bacteria</taxon>
        <taxon>Pseudomonadati</taxon>
        <taxon>Pseudomonadota</taxon>
        <taxon>Gammaproteobacteria</taxon>
        <taxon>Enterobacterales</taxon>
        <taxon>Yersiniaceae</taxon>
        <taxon>Rahnella</taxon>
    </lineage>
</organism>
<proteinExistence type="predicted"/>